<dbReference type="PANTHER" id="PTHR46609">
    <property type="entry name" value="EXONUCLEASE, PHAGE-TYPE/RECB, C-TERMINAL DOMAIN-CONTAINING PROTEIN"/>
    <property type="match status" value="1"/>
</dbReference>
<organism evidence="3 4">
    <name type="scientific">Zophobas morio</name>
    <dbReference type="NCBI Taxonomy" id="2755281"/>
    <lineage>
        <taxon>Eukaryota</taxon>
        <taxon>Metazoa</taxon>
        <taxon>Ecdysozoa</taxon>
        <taxon>Arthropoda</taxon>
        <taxon>Hexapoda</taxon>
        <taxon>Insecta</taxon>
        <taxon>Pterygota</taxon>
        <taxon>Neoptera</taxon>
        <taxon>Endopterygota</taxon>
        <taxon>Coleoptera</taxon>
        <taxon>Polyphaga</taxon>
        <taxon>Cucujiformia</taxon>
        <taxon>Tenebrionidae</taxon>
        <taxon>Zophobas</taxon>
    </lineage>
</organism>
<dbReference type="EMBL" id="JALNTZ010000004">
    <property type="protein sequence ID" value="KAJ3655541.1"/>
    <property type="molecule type" value="Genomic_DNA"/>
</dbReference>
<dbReference type="InterPro" id="IPR019080">
    <property type="entry name" value="YqaJ_viral_recombinase"/>
</dbReference>
<keyword evidence="1" id="KW-0862">Zinc</keyword>
<dbReference type="CDD" id="cd22343">
    <property type="entry name" value="PDDEXK_lambda_exonuclease-like"/>
    <property type="match status" value="1"/>
</dbReference>
<dbReference type="InterPro" id="IPR011335">
    <property type="entry name" value="Restrct_endonuc-II-like"/>
</dbReference>
<dbReference type="PROSITE" id="PS50966">
    <property type="entry name" value="ZF_SWIM"/>
    <property type="match status" value="1"/>
</dbReference>
<dbReference type="InterPro" id="IPR007527">
    <property type="entry name" value="Znf_SWIM"/>
</dbReference>
<dbReference type="GO" id="GO:0006281">
    <property type="term" value="P:DNA repair"/>
    <property type="evidence" value="ECO:0007669"/>
    <property type="project" value="UniProtKB-ARBA"/>
</dbReference>
<dbReference type="GO" id="GO:0008270">
    <property type="term" value="F:zinc ion binding"/>
    <property type="evidence" value="ECO:0007669"/>
    <property type="project" value="UniProtKB-KW"/>
</dbReference>
<keyword evidence="1" id="KW-0479">Metal-binding</keyword>
<reference evidence="3" key="1">
    <citation type="journal article" date="2023" name="G3 (Bethesda)">
        <title>Whole genome assemblies of Zophobas morio and Tenebrio molitor.</title>
        <authorList>
            <person name="Kaur S."/>
            <person name="Stinson S.A."/>
            <person name="diCenzo G.C."/>
        </authorList>
    </citation>
    <scope>NUCLEOTIDE SEQUENCE</scope>
    <source>
        <strain evidence="3">QUZm001</strain>
    </source>
</reference>
<name>A0AA38IK70_9CUCU</name>
<keyword evidence="4" id="KW-1185">Reference proteome</keyword>
<evidence type="ECO:0000256" key="1">
    <source>
        <dbReference type="PROSITE-ProRule" id="PRU00325"/>
    </source>
</evidence>
<dbReference type="InterPro" id="IPR011604">
    <property type="entry name" value="PDDEXK-like_dom_sf"/>
</dbReference>
<dbReference type="Gene3D" id="3.90.320.10">
    <property type="match status" value="1"/>
</dbReference>
<evidence type="ECO:0000259" key="2">
    <source>
        <dbReference type="PROSITE" id="PS50966"/>
    </source>
</evidence>
<sequence>MNMVFEKTEEDLILTDSHCTCEAGKSRSCNHLVGLGYHLQDLICRGITQMENVTCTSQPMIWNKPRGKKILPEKVIDIPFYNPLNCRRKKSPIHCKRFNPLRHDDAFLNKREILNLTEAVKSSVLKIGFSYLIGNPSTETVTLFDNVSVPSNSVLGNQYNPERQRNNLDIWRIQDEMPIKLPLDNAEAKNVLLSEPPIDAIEEISFDKSYEIERLTRQQASSAPWYNERKFRLTSSKFGEICKRRSFNAEYVKSIFGNNDLSNVKAIRHGVENEDVAKKMYLEETRRTMYKCGFVVHPFASHLGASPDGVVFDEVHGYGLCEIKCPYSKKWETIKEAAKMKIFCLALENGQTYLKRTHNYYYQIQGQMLITGLTWCDFVIFLKNTRELYRSPIGSTTYSQINLGYTEAVSALPMLSAANVHVLIRHLCVT</sequence>
<gene>
    <name evidence="3" type="ORF">Zmor_014666</name>
</gene>
<dbReference type="SUPFAM" id="SSF52980">
    <property type="entry name" value="Restriction endonuclease-like"/>
    <property type="match status" value="1"/>
</dbReference>
<dbReference type="AlphaFoldDB" id="A0AA38IK70"/>
<keyword evidence="1" id="KW-0863">Zinc-finger</keyword>
<dbReference type="InterPro" id="IPR051703">
    <property type="entry name" value="NF-kappa-B_Signaling_Reg"/>
</dbReference>
<feature type="domain" description="SWIM-type" evidence="2">
    <location>
        <begin position="1"/>
        <end position="40"/>
    </location>
</feature>
<comment type="caution">
    <text evidence="3">The sequence shown here is derived from an EMBL/GenBank/DDBJ whole genome shotgun (WGS) entry which is preliminary data.</text>
</comment>
<protein>
    <recommendedName>
        <fullName evidence="2">SWIM-type domain-containing protein</fullName>
    </recommendedName>
</protein>
<dbReference type="Proteomes" id="UP001168821">
    <property type="component" value="Unassembled WGS sequence"/>
</dbReference>
<accession>A0AA38IK70</accession>
<dbReference type="Pfam" id="PF09588">
    <property type="entry name" value="YqaJ"/>
    <property type="match status" value="1"/>
</dbReference>
<evidence type="ECO:0000313" key="3">
    <source>
        <dbReference type="EMBL" id="KAJ3655541.1"/>
    </source>
</evidence>
<dbReference type="PANTHER" id="PTHR46609:SF7">
    <property type="match status" value="1"/>
</dbReference>
<proteinExistence type="predicted"/>
<evidence type="ECO:0000313" key="4">
    <source>
        <dbReference type="Proteomes" id="UP001168821"/>
    </source>
</evidence>